<dbReference type="InterPro" id="IPR004838">
    <property type="entry name" value="NHTrfase_class1_PyrdxlP-BS"/>
</dbReference>
<sequence length="383" mass="43195">MKIKPFGVEEWMNKYEMEAVYNIAETCVDSLTVEELLELSGEKEKILKDITSMRVTYGNIHGHPQLKELISSLYESVKPENILTSTGGISANFLALFTLVEPGHRVVSVAPTYQQLYSLPEAFGACVKLLELQPENNFLPDMEELERLCRDGVDLIILNNPNNPTGALIDRALMENIAELARQKGAWILCDEAYRGLEHKEEDKVPSMVDIYEKAVVTGSMSKVFSLAGLRLGWVAGPSDFIRECALRRDYTTISCGQIDEALALVALKNKEKILARNLSIVRESVEIVDSWVKSEERIKWVRPKAGTTGFLFYDYAKPSEEFCIDLFRTNGTFLVPGKCFDRENWLRIGYAYGKETLKKGLEGLSSYLRELEEANVGRVTLL</sequence>
<dbReference type="CDD" id="cd00609">
    <property type="entry name" value="AAT_like"/>
    <property type="match status" value="1"/>
</dbReference>
<dbReference type="Gene3D" id="3.40.640.10">
    <property type="entry name" value="Type I PLP-dependent aspartate aminotransferase-like (Major domain)"/>
    <property type="match status" value="1"/>
</dbReference>
<dbReference type="PANTHER" id="PTHR43510:SF1">
    <property type="entry name" value="AMINOTRANSFERASE FUNCTION, HYPOTHETICAL (EUROFUNG)"/>
    <property type="match status" value="1"/>
</dbReference>
<name>G7V851_THELD</name>
<reference evidence="4" key="1">
    <citation type="submission" date="2011-10" db="EMBL/GenBank/DDBJ databases">
        <title>The complete genome of chromosome of Thermovirga lienii DSM 17291.</title>
        <authorList>
            <consortium name="US DOE Joint Genome Institute (JGI-PGF)"/>
            <person name="Lucas S."/>
            <person name="Copeland A."/>
            <person name="Lapidus A."/>
            <person name="Glavina del Rio T."/>
            <person name="Dalin E."/>
            <person name="Tice H."/>
            <person name="Bruce D."/>
            <person name="Goodwin L."/>
            <person name="Pitluck S."/>
            <person name="Peters L."/>
            <person name="Mikhailova N."/>
            <person name="Saunders E."/>
            <person name="Kyrpides N."/>
            <person name="Mavromatis K."/>
            <person name="Ivanova N."/>
            <person name="Last F.I."/>
            <person name="Brettin T."/>
            <person name="Detter J.C."/>
            <person name="Han C."/>
            <person name="Larimer F."/>
            <person name="Land M."/>
            <person name="Hauser L."/>
            <person name="Markowitz V."/>
            <person name="Cheng J.-F."/>
            <person name="Hugenholtz P."/>
            <person name="Woyke T."/>
            <person name="Wu D."/>
            <person name="Spring S."/>
            <person name="Schroeder M."/>
            <person name="Brambilla E.-M."/>
            <person name="Klenk H.-P."/>
            <person name="Eisen J.A."/>
        </authorList>
    </citation>
    <scope>NUCLEOTIDE SEQUENCE [LARGE SCALE GENOMIC DNA]</scope>
    <source>
        <strain evidence="4">ATCC BAA-1197 / DSM 17291 / Cas60314</strain>
    </source>
</reference>
<dbReference type="InterPro" id="IPR015421">
    <property type="entry name" value="PyrdxlP-dep_Trfase_major"/>
</dbReference>
<keyword evidence="1 3" id="KW-0032">Aminotransferase</keyword>
<protein>
    <recommendedName>
        <fullName evidence="1">Aminotransferase</fullName>
        <ecNumber evidence="1">2.6.1.-</ecNumber>
    </recommendedName>
</protein>
<comment type="similarity">
    <text evidence="1">Belongs to the class-I pyridoxal-phosphate-dependent aminotransferase family.</text>
</comment>
<dbReference type="PROSITE" id="PS00105">
    <property type="entry name" value="AA_TRANSFER_CLASS_1"/>
    <property type="match status" value="1"/>
</dbReference>
<reference evidence="3 4" key="2">
    <citation type="journal article" date="2012" name="Stand. Genomic Sci.">
        <title>Genome sequence of the moderately thermophilic, amino-acid-degrading and sulfur-reducing bacterium Thermovirga lienii type strain (Cas60314(T)).</title>
        <authorList>
            <person name="Goker M."/>
            <person name="Saunders E."/>
            <person name="Lapidus A."/>
            <person name="Nolan M."/>
            <person name="Lucas S."/>
            <person name="Hammon N."/>
            <person name="Deshpande S."/>
            <person name="Cheng J.F."/>
            <person name="Han C."/>
            <person name="Tapia R."/>
            <person name="Goodwin L.A."/>
            <person name="Pitluck S."/>
            <person name="Liolios K."/>
            <person name="Mavromatis K."/>
            <person name="Pagani I."/>
            <person name="Ivanova N."/>
            <person name="Mikhailova N."/>
            <person name="Pati A."/>
            <person name="Chen A."/>
            <person name="Palaniappan K."/>
            <person name="Land M."/>
            <person name="Chang Y.J."/>
            <person name="Jeffries C.D."/>
            <person name="Brambilla E.M."/>
            <person name="Rohde M."/>
            <person name="Spring S."/>
            <person name="Detter J.C."/>
            <person name="Woyke T."/>
            <person name="Bristow J."/>
            <person name="Eisen J.A."/>
            <person name="Markowitz V."/>
            <person name="Hugenholtz P."/>
            <person name="Kyrpides N.C."/>
            <person name="Klenk H.P."/>
        </authorList>
    </citation>
    <scope>NUCLEOTIDE SEQUENCE [LARGE SCALE GENOMIC DNA]</scope>
    <source>
        <strain evidence="4">ATCC BAA-1197 / DSM 17291 / Cas60314</strain>
    </source>
</reference>
<dbReference type="PANTHER" id="PTHR43510">
    <property type="entry name" value="AMINOTRANSFERASE FUNCTION, HYPOTHETICAL (EUROFUNG)"/>
    <property type="match status" value="1"/>
</dbReference>
<organism evidence="3 4">
    <name type="scientific">Thermovirga lienii (strain ATCC BAA-1197 / DSM 17291 / Cas60314)</name>
    <dbReference type="NCBI Taxonomy" id="580340"/>
    <lineage>
        <taxon>Bacteria</taxon>
        <taxon>Thermotogati</taxon>
        <taxon>Synergistota</taxon>
        <taxon>Synergistia</taxon>
        <taxon>Synergistales</taxon>
        <taxon>Thermovirgaceae</taxon>
        <taxon>Thermovirga</taxon>
    </lineage>
</organism>
<dbReference type="SUPFAM" id="SSF53383">
    <property type="entry name" value="PLP-dependent transferases"/>
    <property type="match status" value="1"/>
</dbReference>
<keyword evidence="1 3" id="KW-0808">Transferase</keyword>
<gene>
    <name evidence="3" type="ordered locus">Tlie_1660</name>
</gene>
<dbReference type="Pfam" id="PF00155">
    <property type="entry name" value="Aminotran_1_2"/>
    <property type="match status" value="1"/>
</dbReference>
<dbReference type="HOGENOM" id="CLU_017584_4_4_0"/>
<evidence type="ECO:0000256" key="1">
    <source>
        <dbReference type="RuleBase" id="RU000481"/>
    </source>
</evidence>
<dbReference type="InterPro" id="IPR015424">
    <property type="entry name" value="PyrdxlP-dep_Trfase"/>
</dbReference>
<comment type="cofactor">
    <cofactor evidence="1">
        <name>pyridoxal 5'-phosphate</name>
        <dbReference type="ChEBI" id="CHEBI:597326"/>
    </cofactor>
</comment>
<dbReference type="Proteomes" id="UP000005868">
    <property type="component" value="Chromosome"/>
</dbReference>
<dbReference type="GO" id="GO:0030170">
    <property type="term" value="F:pyridoxal phosphate binding"/>
    <property type="evidence" value="ECO:0007669"/>
    <property type="project" value="InterPro"/>
</dbReference>
<dbReference type="EC" id="2.6.1.-" evidence="1"/>
<evidence type="ECO:0000313" key="4">
    <source>
        <dbReference type="Proteomes" id="UP000005868"/>
    </source>
</evidence>
<dbReference type="GO" id="GO:0008483">
    <property type="term" value="F:transaminase activity"/>
    <property type="evidence" value="ECO:0007669"/>
    <property type="project" value="UniProtKB-KW"/>
</dbReference>
<dbReference type="eggNOG" id="COG0436">
    <property type="taxonomic scope" value="Bacteria"/>
</dbReference>
<dbReference type="Gene3D" id="3.90.1150.10">
    <property type="entry name" value="Aspartate Aminotransferase, domain 1"/>
    <property type="match status" value="1"/>
</dbReference>
<accession>G7V851</accession>
<proteinExistence type="inferred from homology"/>
<dbReference type="KEGG" id="tli:Tlie_1660"/>
<dbReference type="STRING" id="580340.Tlie_1660"/>
<dbReference type="InterPro" id="IPR015422">
    <property type="entry name" value="PyrdxlP-dep_Trfase_small"/>
</dbReference>
<dbReference type="InterPro" id="IPR004839">
    <property type="entry name" value="Aminotransferase_I/II_large"/>
</dbReference>
<dbReference type="AlphaFoldDB" id="G7V851"/>
<dbReference type="NCBIfam" id="NF005593">
    <property type="entry name" value="PRK07324.1"/>
    <property type="match status" value="1"/>
</dbReference>
<feature type="domain" description="Aminotransferase class I/classII large" evidence="2">
    <location>
        <begin position="49"/>
        <end position="363"/>
    </location>
</feature>
<dbReference type="OrthoDB" id="9802328at2"/>
<evidence type="ECO:0000313" key="3">
    <source>
        <dbReference type="EMBL" id="AER67382.1"/>
    </source>
</evidence>
<evidence type="ECO:0000259" key="2">
    <source>
        <dbReference type="Pfam" id="PF00155"/>
    </source>
</evidence>
<dbReference type="EMBL" id="CP003096">
    <property type="protein sequence ID" value="AER67382.1"/>
    <property type="molecule type" value="Genomic_DNA"/>
</dbReference>
<keyword evidence="4" id="KW-1185">Reference proteome</keyword>